<accession>A0A1E8F1J7</accession>
<dbReference type="RefSeq" id="WP_070109276.1">
    <property type="nucleotide sequence ID" value="NZ_LZFO01000003.1"/>
</dbReference>
<dbReference type="OrthoDB" id="1934523at2"/>
<name>A0A1E8F1J7_9CLOT</name>
<sequence length="81" mass="9638">MPEKKIDITQKYNREILEIKNKLNQLEQGRIYELSRAQMDGYLATNIGQLKRMIAELIYKVEYGEESIEDNLRDIFDKKSI</sequence>
<gene>
    <name evidence="1" type="ORF">CLOACE_03060</name>
</gene>
<dbReference type="STRING" id="1121290.CLAOCE_03060"/>
<evidence type="ECO:0000313" key="2">
    <source>
        <dbReference type="Proteomes" id="UP000175744"/>
    </source>
</evidence>
<keyword evidence="2" id="KW-1185">Reference proteome</keyword>
<dbReference type="AlphaFoldDB" id="A0A1E8F1J7"/>
<comment type="caution">
    <text evidence="1">The sequence shown here is derived from an EMBL/GenBank/DDBJ whole genome shotgun (WGS) entry which is preliminary data.</text>
</comment>
<proteinExistence type="predicted"/>
<dbReference type="EMBL" id="LZFO01000003">
    <property type="protein sequence ID" value="OFI07477.1"/>
    <property type="molecule type" value="Genomic_DNA"/>
</dbReference>
<protein>
    <submittedName>
        <fullName evidence="1">Uncharacterized protein</fullName>
    </submittedName>
</protein>
<organism evidence="1 2">
    <name type="scientific">Clostridium acetireducens DSM 10703</name>
    <dbReference type="NCBI Taxonomy" id="1121290"/>
    <lineage>
        <taxon>Bacteria</taxon>
        <taxon>Bacillati</taxon>
        <taxon>Bacillota</taxon>
        <taxon>Clostridia</taxon>
        <taxon>Eubacteriales</taxon>
        <taxon>Clostridiaceae</taxon>
        <taxon>Clostridium</taxon>
    </lineage>
</organism>
<reference evidence="1 2" key="1">
    <citation type="submission" date="2016-06" db="EMBL/GenBank/DDBJ databases">
        <title>Genome sequence of Clostridium acetireducens DSM 10703.</title>
        <authorList>
            <person name="Poehlein A."/>
            <person name="Fluechter S."/>
            <person name="Duerre P."/>
            <person name="Daniel R."/>
        </authorList>
    </citation>
    <scope>NUCLEOTIDE SEQUENCE [LARGE SCALE GENOMIC DNA]</scope>
    <source>
        <strain evidence="1 2">DSM 10703</strain>
    </source>
</reference>
<evidence type="ECO:0000313" key="1">
    <source>
        <dbReference type="EMBL" id="OFI07477.1"/>
    </source>
</evidence>
<dbReference type="Proteomes" id="UP000175744">
    <property type="component" value="Unassembled WGS sequence"/>
</dbReference>